<evidence type="ECO:0000313" key="16">
    <source>
        <dbReference type="Proteomes" id="UP001467690"/>
    </source>
</evidence>
<evidence type="ECO:0000256" key="1">
    <source>
        <dbReference type="ARBA" id="ARBA00004651"/>
    </source>
</evidence>
<evidence type="ECO:0000256" key="14">
    <source>
        <dbReference type="SAM" id="MobiDB-lite"/>
    </source>
</evidence>
<evidence type="ECO:0000256" key="5">
    <source>
        <dbReference type="ARBA" id="ARBA00022475"/>
    </source>
</evidence>
<keyword evidence="4 13" id="KW-0813">Transport</keyword>
<keyword evidence="6 13" id="KW-0812">Transmembrane</keyword>
<keyword evidence="9 13" id="KW-1133">Transmembrane helix</keyword>
<evidence type="ECO:0000256" key="8">
    <source>
        <dbReference type="ARBA" id="ARBA00022927"/>
    </source>
</evidence>
<feature type="transmembrane region" description="Helical" evidence="13">
    <location>
        <begin position="32"/>
        <end position="51"/>
    </location>
</feature>
<dbReference type="InterPro" id="IPR006135">
    <property type="entry name" value="T3SS_substrate_exporter"/>
</dbReference>
<evidence type="ECO:0000256" key="13">
    <source>
        <dbReference type="RuleBase" id="RU364091"/>
    </source>
</evidence>
<evidence type="ECO:0000313" key="15">
    <source>
        <dbReference type="EMBL" id="MER2492226.1"/>
    </source>
</evidence>
<dbReference type="Gene3D" id="6.10.250.2080">
    <property type="match status" value="1"/>
</dbReference>
<evidence type="ECO:0000256" key="11">
    <source>
        <dbReference type="ARBA" id="ARBA00023225"/>
    </source>
</evidence>
<evidence type="ECO:0000256" key="2">
    <source>
        <dbReference type="ARBA" id="ARBA00010690"/>
    </source>
</evidence>
<dbReference type="EMBL" id="JBELOE010000200">
    <property type="protein sequence ID" value="MER2492226.1"/>
    <property type="molecule type" value="Genomic_DNA"/>
</dbReference>
<dbReference type="Gene3D" id="3.40.1690.10">
    <property type="entry name" value="secretion proteins EscU"/>
    <property type="match status" value="1"/>
</dbReference>
<proteinExistence type="inferred from homology"/>
<reference evidence="15 16" key="1">
    <citation type="submission" date="2024-06" db="EMBL/GenBank/DDBJ databases">
        <authorList>
            <person name="Chen R.Y."/>
        </authorList>
    </citation>
    <scope>NUCLEOTIDE SEQUENCE [LARGE SCALE GENOMIC DNA]</scope>
    <source>
        <strain evidence="15 16">D2</strain>
    </source>
</reference>
<keyword evidence="8 13" id="KW-0653">Protein transport</keyword>
<dbReference type="PRINTS" id="PR00950">
    <property type="entry name" value="TYPE3IMSPROT"/>
</dbReference>
<dbReference type="PANTHER" id="PTHR30531:SF12">
    <property type="entry name" value="FLAGELLAR BIOSYNTHETIC PROTEIN FLHB"/>
    <property type="match status" value="1"/>
</dbReference>
<feature type="transmembrane region" description="Helical" evidence="13">
    <location>
        <begin position="88"/>
        <end position="115"/>
    </location>
</feature>
<dbReference type="NCBIfam" id="TIGR00328">
    <property type="entry name" value="flhB"/>
    <property type="match status" value="1"/>
</dbReference>
<keyword evidence="16" id="KW-1185">Reference proteome</keyword>
<keyword evidence="5 13" id="KW-1003">Cell membrane</keyword>
<keyword evidence="11 13" id="KW-1006">Bacterial flagellum protein export</keyword>
<evidence type="ECO:0000256" key="12">
    <source>
        <dbReference type="ARBA" id="ARBA00025078"/>
    </source>
</evidence>
<protein>
    <recommendedName>
        <fullName evidence="3 13">Flagellar biosynthetic protein FlhB</fullName>
    </recommendedName>
</protein>
<evidence type="ECO:0000256" key="9">
    <source>
        <dbReference type="ARBA" id="ARBA00022989"/>
    </source>
</evidence>
<dbReference type="Pfam" id="PF01312">
    <property type="entry name" value="Bac_export_2"/>
    <property type="match status" value="1"/>
</dbReference>
<keyword evidence="7 13" id="KW-1005">Bacterial flagellum biogenesis</keyword>
<keyword evidence="15" id="KW-0969">Cilium</keyword>
<feature type="compositionally biased region" description="Basic and acidic residues" evidence="14">
    <location>
        <begin position="1"/>
        <end position="22"/>
    </location>
</feature>
<feature type="region of interest" description="Disordered" evidence="14">
    <location>
        <begin position="1"/>
        <end position="27"/>
    </location>
</feature>
<comment type="caution">
    <text evidence="15">The sequence shown here is derived from an EMBL/GenBank/DDBJ whole genome shotgun (WGS) entry which is preliminary data.</text>
</comment>
<evidence type="ECO:0000256" key="7">
    <source>
        <dbReference type="ARBA" id="ARBA00022795"/>
    </source>
</evidence>
<dbReference type="InterPro" id="IPR006136">
    <property type="entry name" value="FlhB"/>
</dbReference>
<dbReference type="SUPFAM" id="SSF160544">
    <property type="entry name" value="EscU C-terminal domain-like"/>
    <property type="match status" value="1"/>
</dbReference>
<dbReference type="Proteomes" id="UP001467690">
    <property type="component" value="Unassembled WGS sequence"/>
</dbReference>
<gene>
    <name evidence="13 15" type="primary">flhB</name>
    <name evidence="15" type="ORF">ABS311_10060</name>
</gene>
<feature type="transmembrane region" description="Helical" evidence="13">
    <location>
        <begin position="188"/>
        <end position="213"/>
    </location>
</feature>
<sequence>MAADAEGRTEDPTSKKLSDARSKGQIPRSRELSTMMVLVGGGLGFLLYGHYLATAMFGMLKNALTLEREDAFDISRMFVQMESALDAIAWPVLAINIVLLIFAVIGNIAIGGYNFSAKAMRPKFSKMNPITGFKRIFGIQGLVELVKSIAKVAVVVISAYVCFKMFYQELLHINVESMPGGLFKALEIMIWVFLILSASLIVITLIDVPYQIYNHNEQLKMTKQEVKDEHKNAEGDPLIKGKIRQAMFKASQRRMLQEVPKADVVVTNPTHFAVALKYDPLGTGAPMLVAKGVDEMAGHIRDIATAHEVPILTAPMLARAIYYTTEFEEEIPEKLFAAVAQVLAYVFALRDYKKGKVKKRPKQFRSSNLPIPPDMYY</sequence>
<dbReference type="RefSeq" id="WP_143871800.1">
    <property type="nucleotide sequence ID" value="NZ_CP041660.1"/>
</dbReference>
<keyword evidence="15" id="KW-0282">Flagellum</keyword>
<dbReference type="PANTHER" id="PTHR30531">
    <property type="entry name" value="FLAGELLAR BIOSYNTHETIC PROTEIN FLHB"/>
    <property type="match status" value="1"/>
</dbReference>
<evidence type="ECO:0000256" key="3">
    <source>
        <dbReference type="ARBA" id="ARBA00021622"/>
    </source>
</evidence>
<keyword evidence="15" id="KW-0966">Cell projection</keyword>
<evidence type="ECO:0000256" key="10">
    <source>
        <dbReference type="ARBA" id="ARBA00023136"/>
    </source>
</evidence>
<evidence type="ECO:0000256" key="4">
    <source>
        <dbReference type="ARBA" id="ARBA00022448"/>
    </source>
</evidence>
<evidence type="ECO:0000256" key="6">
    <source>
        <dbReference type="ARBA" id="ARBA00022692"/>
    </source>
</evidence>
<comment type="function">
    <text evidence="12 13">Required for formation of the rod structure in the basal body of the flagellar apparatus. Together with FliI and FliH, may constitute the export apparatus of flagellin.</text>
</comment>
<accession>A0ABV1RH03</accession>
<comment type="subcellular location">
    <subcellularLocation>
        <location evidence="1">Cell membrane</location>
        <topology evidence="1">Multi-pass membrane protein</topology>
    </subcellularLocation>
</comment>
<dbReference type="InterPro" id="IPR029025">
    <property type="entry name" value="T3SS_substrate_exporter_C"/>
</dbReference>
<keyword evidence="10 13" id="KW-0472">Membrane</keyword>
<name>A0ABV1RH03_9ALTE</name>
<organism evidence="15 16">
    <name type="scientific">Catenovulum sediminis</name>
    <dbReference type="NCBI Taxonomy" id="1740262"/>
    <lineage>
        <taxon>Bacteria</taxon>
        <taxon>Pseudomonadati</taxon>
        <taxon>Pseudomonadota</taxon>
        <taxon>Gammaproteobacteria</taxon>
        <taxon>Alteromonadales</taxon>
        <taxon>Alteromonadaceae</taxon>
        <taxon>Catenovulum</taxon>
    </lineage>
</organism>
<comment type="similarity">
    <text evidence="2 13">Belongs to the type III secretion exporter family.</text>
</comment>
<feature type="transmembrane region" description="Helical" evidence="13">
    <location>
        <begin position="136"/>
        <end position="161"/>
    </location>
</feature>